<dbReference type="EMBL" id="NJAI01000010">
    <property type="protein sequence ID" value="PHM52188.1"/>
    <property type="molecule type" value="Genomic_DNA"/>
</dbReference>
<evidence type="ECO:0008006" key="4">
    <source>
        <dbReference type="Google" id="ProtNLM"/>
    </source>
</evidence>
<reference evidence="2 3" key="1">
    <citation type="journal article" date="2017" name="Nat. Microbiol.">
        <title>Natural product diversity associated with the nematode symbionts Photorhabdus and Xenorhabdus.</title>
        <authorList>
            <person name="Tobias N.J."/>
            <person name="Wolff H."/>
            <person name="Djahanschiri B."/>
            <person name="Grundmann F."/>
            <person name="Kronenwerth M."/>
            <person name="Shi Y.M."/>
            <person name="Simonyi S."/>
            <person name="Grun P."/>
            <person name="Shapiro-Ilan D."/>
            <person name="Pidot S.J."/>
            <person name="Stinear T.P."/>
            <person name="Ebersberger I."/>
            <person name="Bode H.B."/>
        </authorList>
    </citation>
    <scope>NUCLEOTIDE SEQUENCE [LARGE SCALE GENOMIC DNA]</scope>
    <source>
        <strain evidence="2 3">DSM 17903</strain>
    </source>
</reference>
<proteinExistence type="predicted"/>
<accession>A0A2G0Q0H0</accession>
<dbReference type="AlphaFoldDB" id="A0A2G0Q0H0"/>
<evidence type="ECO:0000313" key="1">
    <source>
        <dbReference type="EMBL" id="PHM52188.1"/>
    </source>
</evidence>
<sequence length="162" mass="18580">MNAVLGPKNGANSIGKSSVLMLIDFVFGGDDFISLCKDVISQVGHLKVDFSFEFNGISYNFIRHTENHNSVTFKNKGETSEWKIEEFRNFLAEKYGFSSNDPSLRNLISRFSRVWGKDNYNPNKPLHLFPSEGYASVKEFLIRSFGYYSLIEEIEQKNPKMN</sequence>
<gene>
    <name evidence="2" type="ORF">Xhom_04377</name>
    <name evidence="1" type="ORF">Xhom_04566</name>
</gene>
<dbReference type="Gene3D" id="3.40.50.300">
    <property type="entry name" value="P-loop containing nucleotide triphosphate hydrolases"/>
    <property type="match status" value="1"/>
</dbReference>
<dbReference type="InterPro" id="IPR027417">
    <property type="entry name" value="P-loop_NTPase"/>
</dbReference>
<dbReference type="RefSeq" id="WP_232326191.1">
    <property type="nucleotide sequence ID" value="NZ_CAWNQJ010000002.1"/>
</dbReference>
<dbReference type="Proteomes" id="UP000225433">
    <property type="component" value="Unassembled WGS sequence"/>
</dbReference>
<protein>
    <recommendedName>
        <fullName evidence="4">DUF2326 domain-containing protein</fullName>
    </recommendedName>
</protein>
<dbReference type="EMBL" id="NJAI01000008">
    <property type="protein sequence ID" value="PHM52708.1"/>
    <property type="molecule type" value="Genomic_DNA"/>
</dbReference>
<name>A0A2G0Q0H0_XENHO</name>
<evidence type="ECO:0000313" key="3">
    <source>
        <dbReference type="Proteomes" id="UP000225433"/>
    </source>
</evidence>
<evidence type="ECO:0000313" key="2">
    <source>
        <dbReference type="EMBL" id="PHM52708.1"/>
    </source>
</evidence>
<organism evidence="2 3">
    <name type="scientific">Xenorhabdus hominickii</name>
    <dbReference type="NCBI Taxonomy" id="351679"/>
    <lineage>
        <taxon>Bacteria</taxon>
        <taxon>Pseudomonadati</taxon>
        <taxon>Pseudomonadota</taxon>
        <taxon>Gammaproteobacteria</taxon>
        <taxon>Enterobacterales</taxon>
        <taxon>Morganellaceae</taxon>
        <taxon>Xenorhabdus</taxon>
    </lineage>
</organism>
<comment type="caution">
    <text evidence="2">The sequence shown here is derived from an EMBL/GenBank/DDBJ whole genome shotgun (WGS) entry which is preliminary data.</text>
</comment>